<dbReference type="GO" id="GO:0008270">
    <property type="term" value="F:zinc ion binding"/>
    <property type="evidence" value="ECO:0007669"/>
    <property type="project" value="UniProtKB-KW"/>
</dbReference>
<dbReference type="EMBL" id="KI913961">
    <property type="protein sequence ID" value="ETW02601.1"/>
    <property type="molecule type" value="Genomic_DNA"/>
</dbReference>
<evidence type="ECO:0000256" key="10">
    <source>
        <dbReference type="ARBA" id="ARBA00023242"/>
    </source>
</evidence>
<protein>
    <recommendedName>
        <fullName evidence="3">RING-type E3 ubiquitin transferase</fullName>
        <ecNumber evidence="3">2.3.2.27</ecNumber>
    </recommendedName>
</protein>
<evidence type="ECO:0000256" key="2">
    <source>
        <dbReference type="ARBA" id="ARBA00004123"/>
    </source>
</evidence>
<dbReference type="InterPro" id="IPR017907">
    <property type="entry name" value="Znf_RING_CS"/>
</dbReference>
<name>A0A024U832_9STRA</name>
<keyword evidence="10" id="KW-0539">Nucleus</keyword>
<dbReference type="SMART" id="SM00184">
    <property type="entry name" value="RING"/>
    <property type="match status" value="1"/>
</dbReference>
<dbReference type="eggNOG" id="KOG4159">
    <property type="taxonomic scope" value="Eukaryota"/>
</dbReference>
<dbReference type="STRING" id="157072.A0A024U832"/>
<feature type="region of interest" description="Disordered" evidence="12">
    <location>
        <begin position="387"/>
        <end position="506"/>
    </location>
</feature>
<dbReference type="VEuPathDB" id="FungiDB:H310_06071"/>
<reference evidence="14" key="1">
    <citation type="submission" date="2013-12" db="EMBL/GenBank/DDBJ databases">
        <title>The Genome Sequence of Aphanomyces invadans NJM9701.</title>
        <authorList>
            <consortium name="The Broad Institute Genomics Platform"/>
            <person name="Russ C."/>
            <person name="Tyler B."/>
            <person name="van West P."/>
            <person name="Dieguez-Uribeondo J."/>
            <person name="Young S.K."/>
            <person name="Zeng Q."/>
            <person name="Gargeya S."/>
            <person name="Fitzgerald M."/>
            <person name="Abouelleil A."/>
            <person name="Alvarado L."/>
            <person name="Chapman S.B."/>
            <person name="Gainer-Dewar J."/>
            <person name="Goldberg J."/>
            <person name="Griggs A."/>
            <person name="Gujja S."/>
            <person name="Hansen M."/>
            <person name="Howarth C."/>
            <person name="Imamovic A."/>
            <person name="Ireland A."/>
            <person name="Larimer J."/>
            <person name="McCowan C."/>
            <person name="Murphy C."/>
            <person name="Pearson M."/>
            <person name="Poon T.W."/>
            <person name="Priest M."/>
            <person name="Roberts A."/>
            <person name="Saif S."/>
            <person name="Shea T."/>
            <person name="Sykes S."/>
            <person name="Wortman J."/>
            <person name="Nusbaum C."/>
            <person name="Birren B."/>
        </authorList>
    </citation>
    <scope>NUCLEOTIDE SEQUENCE [LARGE SCALE GENOMIC DNA]</scope>
    <source>
        <strain evidence="14">NJM9701</strain>
    </source>
</reference>
<feature type="compositionally biased region" description="Acidic residues" evidence="12">
    <location>
        <begin position="387"/>
        <end position="400"/>
    </location>
</feature>
<dbReference type="OrthoDB" id="6105938at2759"/>
<comment type="subcellular location">
    <subcellularLocation>
        <location evidence="2">Nucleus</location>
    </subcellularLocation>
</comment>
<organism evidence="14">
    <name type="scientific">Aphanomyces invadans</name>
    <dbReference type="NCBI Taxonomy" id="157072"/>
    <lineage>
        <taxon>Eukaryota</taxon>
        <taxon>Sar</taxon>
        <taxon>Stramenopiles</taxon>
        <taxon>Oomycota</taxon>
        <taxon>Saprolegniomycetes</taxon>
        <taxon>Saprolegniales</taxon>
        <taxon>Verrucalvaceae</taxon>
        <taxon>Aphanomyces</taxon>
    </lineage>
</organism>
<dbReference type="GeneID" id="20083121"/>
<evidence type="ECO:0000313" key="14">
    <source>
        <dbReference type="EMBL" id="ETW02601.1"/>
    </source>
</evidence>
<dbReference type="GO" id="GO:0005634">
    <property type="term" value="C:nucleus"/>
    <property type="evidence" value="ECO:0007669"/>
    <property type="project" value="UniProtKB-SubCell"/>
</dbReference>
<dbReference type="RefSeq" id="XP_008869206.1">
    <property type="nucleotide sequence ID" value="XM_008870984.1"/>
</dbReference>
<dbReference type="GO" id="GO:0031491">
    <property type="term" value="F:nucleosome binding"/>
    <property type="evidence" value="ECO:0007669"/>
    <property type="project" value="TreeGrafter"/>
</dbReference>
<dbReference type="AlphaFoldDB" id="A0A024U832"/>
<proteinExistence type="predicted"/>
<keyword evidence="4" id="KW-0808">Transferase</keyword>
<dbReference type="EC" id="2.3.2.27" evidence="3"/>
<evidence type="ECO:0000256" key="5">
    <source>
        <dbReference type="ARBA" id="ARBA00022723"/>
    </source>
</evidence>
<evidence type="ECO:0000256" key="6">
    <source>
        <dbReference type="ARBA" id="ARBA00022763"/>
    </source>
</evidence>
<dbReference type="Pfam" id="PF13445">
    <property type="entry name" value="zf-RING_UBOX"/>
    <property type="match status" value="1"/>
</dbReference>
<keyword evidence="9" id="KW-0862">Zinc</keyword>
<accession>A0A024U832</accession>
<evidence type="ECO:0000256" key="8">
    <source>
        <dbReference type="ARBA" id="ARBA00022786"/>
    </source>
</evidence>
<evidence type="ECO:0000256" key="11">
    <source>
        <dbReference type="PROSITE-ProRule" id="PRU00175"/>
    </source>
</evidence>
<evidence type="ECO:0000256" key="12">
    <source>
        <dbReference type="SAM" id="MobiDB-lite"/>
    </source>
</evidence>
<keyword evidence="5" id="KW-0479">Metal-binding</keyword>
<dbReference type="GO" id="GO:0061630">
    <property type="term" value="F:ubiquitin protein ligase activity"/>
    <property type="evidence" value="ECO:0007669"/>
    <property type="project" value="UniProtKB-EC"/>
</dbReference>
<dbReference type="InterPro" id="IPR001841">
    <property type="entry name" value="Znf_RING"/>
</dbReference>
<dbReference type="InterPro" id="IPR051657">
    <property type="entry name" value="RNF168/RNF169_E3_ubiq-ligase"/>
</dbReference>
<comment type="catalytic activity">
    <reaction evidence="1">
        <text>S-ubiquitinyl-[E2 ubiquitin-conjugating enzyme]-L-cysteine + [acceptor protein]-L-lysine = [E2 ubiquitin-conjugating enzyme]-L-cysteine + N(6)-ubiquitinyl-[acceptor protein]-L-lysine.</text>
        <dbReference type="EC" id="2.3.2.27"/>
    </reaction>
</comment>
<keyword evidence="6" id="KW-0227">DNA damage</keyword>
<dbReference type="GO" id="GO:0006302">
    <property type="term" value="P:double-strand break repair"/>
    <property type="evidence" value="ECO:0007669"/>
    <property type="project" value="TreeGrafter"/>
</dbReference>
<dbReference type="SUPFAM" id="SSF57850">
    <property type="entry name" value="RING/U-box"/>
    <property type="match status" value="1"/>
</dbReference>
<keyword evidence="8" id="KW-0833">Ubl conjugation pathway</keyword>
<dbReference type="PROSITE" id="PS00518">
    <property type="entry name" value="ZF_RING_1"/>
    <property type="match status" value="1"/>
</dbReference>
<evidence type="ECO:0000256" key="9">
    <source>
        <dbReference type="ARBA" id="ARBA00022833"/>
    </source>
</evidence>
<dbReference type="InterPro" id="IPR027370">
    <property type="entry name" value="Znf-RING_euk"/>
</dbReference>
<keyword evidence="7 11" id="KW-0863">Zinc-finger</keyword>
<evidence type="ECO:0000256" key="7">
    <source>
        <dbReference type="ARBA" id="ARBA00022771"/>
    </source>
</evidence>
<dbReference type="Gene3D" id="3.30.40.10">
    <property type="entry name" value="Zinc/RING finger domain, C3HC4 (zinc finger)"/>
    <property type="match status" value="1"/>
</dbReference>
<gene>
    <name evidence="14" type="ORF">H310_06071</name>
</gene>
<evidence type="ECO:0000259" key="13">
    <source>
        <dbReference type="PROSITE" id="PS50089"/>
    </source>
</evidence>
<sequence>MGDRNQVLEELQCIICHDCLYKPLSLGCGHTFCRLCLLQACEAQGPGVQCSCPVCREQICGCIRALNVNLTLWNVIRIVYPNGKSEADEEAAFQCAKNSFELHQQLRRLMLPPASESADAVNDNRDAWGNNQDRRQLRVEISDHEEAMALLASDSDTFASDNDDDGDDNTSPWVVRVENLEADELRIRRNVVVDQDDINTDGNPTMRNAFGIVEFPSVLEAYADGQDCQIALLQLEEDEEQTEGFPVFMAESGDDDRLVFPQYFSDVRLTVSPMDDPGQPVLVRTVSASHGMVEFRNLRLHVPPGHYLFRMEDMERELFIEIRTHIADGGRPDAPRNASPHRMPHRPRHDVWRLADSGMHRPQALTLHRHGSDEFSDDEIMYESANEYDSDDSFLASEDEDSRRRQRQRSLESVYSDEDGSDGEHVPVEPAAQDDVDAPMHEQEDEHDDEEDHDPIVVRAPASRKRSRRQVTSSEEEDDEDMPLNRLAFKRRQRAIANEDEDSDDI</sequence>
<evidence type="ECO:0000256" key="1">
    <source>
        <dbReference type="ARBA" id="ARBA00000900"/>
    </source>
</evidence>
<evidence type="ECO:0000256" key="4">
    <source>
        <dbReference type="ARBA" id="ARBA00022679"/>
    </source>
</evidence>
<dbReference type="PANTHER" id="PTHR23328">
    <property type="entry name" value="RING-TYPE DOMAIN-CONTAINING PROTEIN"/>
    <property type="match status" value="1"/>
</dbReference>
<dbReference type="PANTHER" id="PTHR23328:SF0">
    <property type="entry name" value="RING-TYPE DOMAIN-CONTAINING PROTEIN"/>
    <property type="match status" value="1"/>
</dbReference>
<feature type="domain" description="RING-type" evidence="13">
    <location>
        <begin position="13"/>
        <end position="56"/>
    </location>
</feature>
<evidence type="ECO:0000256" key="3">
    <source>
        <dbReference type="ARBA" id="ARBA00012483"/>
    </source>
</evidence>
<dbReference type="GO" id="GO:0035861">
    <property type="term" value="C:site of double-strand break"/>
    <property type="evidence" value="ECO:0007669"/>
    <property type="project" value="TreeGrafter"/>
</dbReference>
<dbReference type="InterPro" id="IPR013083">
    <property type="entry name" value="Znf_RING/FYVE/PHD"/>
</dbReference>
<dbReference type="PROSITE" id="PS50089">
    <property type="entry name" value="ZF_RING_2"/>
    <property type="match status" value="1"/>
</dbReference>
<feature type="region of interest" description="Disordered" evidence="12">
    <location>
        <begin position="327"/>
        <end position="346"/>
    </location>
</feature>